<dbReference type="Gene3D" id="3.40.640.10">
    <property type="entry name" value="Type I PLP-dependent aspartate aminotransferase-like (Major domain)"/>
    <property type="match status" value="1"/>
</dbReference>
<organism evidence="7 8">
    <name type="scientific">Cellulomonas denverensis</name>
    <dbReference type="NCBI Taxonomy" id="264297"/>
    <lineage>
        <taxon>Bacteria</taxon>
        <taxon>Bacillati</taxon>
        <taxon>Actinomycetota</taxon>
        <taxon>Actinomycetes</taxon>
        <taxon>Micrococcales</taxon>
        <taxon>Cellulomonadaceae</taxon>
        <taxon>Cellulomonas</taxon>
    </lineage>
</organism>
<dbReference type="PROSITE" id="PS50949">
    <property type="entry name" value="HTH_GNTR"/>
    <property type="match status" value="1"/>
</dbReference>
<dbReference type="PANTHER" id="PTHR46577">
    <property type="entry name" value="HTH-TYPE TRANSCRIPTIONAL REGULATORY PROTEIN GABR"/>
    <property type="match status" value="1"/>
</dbReference>
<keyword evidence="7" id="KW-0808">Transferase</keyword>
<dbReference type="GO" id="GO:0003677">
    <property type="term" value="F:DNA binding"/>
    <property type="evidence" value="ECO:0007669"/>
    <property type="project" value="UniProtKB-KW"/>
</dbReference>
<dbReference type="SMART" id="SM00345">
    <property type="entry name" value="HTH_GNTR"/>
    <property type="match status" value="1"/>
</dbReference>
<proteinExistence type="inferred from homology"/>
<keyword evidence="5" id="KW-0804">Transcription</keyword>
<evidence type="ECO:0000256" key="5">
    <source>
        <dbReference type="ARBA" id="ARBA00023163"/>
    </source>
</evidence>
<gene>
    <name evidence="7" type="ORF">HGA03_08575</name>
</gene>
<evidence type="ECO:0000256" key="1">
    <source>
        <dbReference type="ARBA" id="ARBA00005384"/>
    </source>
</evidence>
<evidence type="ECO:0000313" key="8">
    <source>
        <dbReference type="Proteomes" id="UP000581206"/>
    </source>
</evidence>
<feature type="domain" description="HTH gntR-type" evidence="6">
    <location>
        <begin position="22"/>
        <end position="90"/>
    </location>
</feature>
<evidence type="ECO:0000256" key="4">
    <source>
        <dbReference type="ARBA" id="ARBA00023125"/>
    </source>
</evidence>
<dbReference type="InterPro" id="IPR015421">
    <property type="entry name" value="PyrdxlP-dep_Trfase_major"/>
</dbReference>
<dbReference type="CDD" id="cd00609">
    <property type="entry name" value="AAT_like"/>
    <property type="match status" value="1"/>
</dbReference>
<evidence type="ECO:0000256" key="2">
    <source>
        <dbReference type="ARBA" id="ARBA00022898"/>
    </source>
</evidence>
<dbReference type="InterPro" id="IPR051446">
    <property type="entry name" value="HTH_trans_reg/aminotransferase"/>
</dbReference>
<comment type="caution">
    <text evidence="7">The sequence shown here is derived from an EMBL/GenBank/DDBJ whole genome shotgun (WGS) entry which is preliminary data.</text>
</comment>
<protein>
    <submittedName>
        <fullName evidence="7">PLP-dependent aminotransferase family protein</fullName>
    </submittedName>
</protein>
<comment type="similarity">
    <text evidence="1">In the C-terminal section; belongs to the class-I pyridoxal-phosphate-dependent aminotransferase family.</text>
</comment>
<evidence type="ECO:0000313" key="7">
    <source>
        <dbReference type="EMBL" id="NKY22717.1"/>
    </source>
</evidence>
<keyword evidence="2" id="KW-0663">Pyridoxal phosphate</keyword>
<sequence length="464" mass="49046">MAAQIGTAELVRLLGHWQDPGTGPAEALRSALADLIEDGTLPAETRLPAQRATAGALGVARGTVDRVYRLLIDDGLVVSHQGSGTFVQRPGQHRRARDGGRLSSFTAAPEQIDLSSGALPAAPGVPEVFGQVAELIGHRYAHRDGYFPAGLPDLREALAAQLTADGVPTTADQLLVTSGSQQAVWLVAQTLIGAGDTVVTEDPTYRGALGVFGAAGARVRAVPTGPHGVDTGLLAAALAHRPRLLYLQTALHNPTGVHTGRAHRSEIGRLADRHGTLVVDDQSCADLPRIRSGRLGGMDARTDPTRLITIGTTSKLFWGGLRIGWVRADPPVIRSLTATRSAVDLGSAVADQLAVALLLPRTAELRAHRRELLDRQYRLTAETLHATAPHWTWSAPDGGSGLWVDTGQDTVQLATRAQAAGVRLAAGPAFSPYEGHRQRLRLPLWHDPGQLADALARVLDPPPG</sequence>
<dbReference type="Gene3D" id="1.10.10.10">
    <property type="entry name" value="Winged helix-like DNA-binding domain superfamily/Winged helix DNA-binding domain"/>
    <property type="match status" value="1"/>
</dbReference>
<dbReference type="RefSeq" id="WP_168629824.1">
    <property type="nucleotide sequence ID" value="NZ_BONL01000016.1"/>
</dbReference>
<dbReference type="Gene3D" id="3.90.1150.10">
    <property type="entry name" value="Aspartate Aminotransferase, domain 1"/>
    <property type="match status" value="1"/>
</dbReference>
<dbReference type="InterPro" id="IPR015422">
    <property type="entry name" value="PyrdxlP-dep_Trfase_small"/>
</dbReference>
<dbReference type="InterPro" id="IPR036388">
    <property type="entry name" value="WH-like_DNA-bd_sf"/>
</dbReference>
<dbReference type="AlphaFoldDB" id="A0A7X6QZ45"/>
<dbReference type="InterPro" id="IPR015424">
    <property type="entry name" value="PyrdxlP-dep_Trfase"/>
</dbReference>
<name>A0A7X6QZ45_9CELL</name>
<dbReference type="InterPro" id="IPR036390">
    <property type="entry name" value="WH_DNA-bd_sf"/>
</dbReference>
<dbReference type="CDD" id="cd07377">
    <property type="entry name" value="WHTH_GntR"/>
    <property type="match status" value="1"/>
</dbReference>
<dbReference type="SUPFAM" id="SSF53383">
    <property type="entry name" value="PLP-dependent transferases"/>
    <property type="match status" value="1"/>
</dbReference>
<dbReference type="InterPro" id="IPR004839">
    <property type="entry name" value="Aminotransferase_I/II_large"/>
</dbReference>
<dbReference type="PANTHER" id="PTHR46577:SF1">
    <property type="entry name" value="HTH-TYPE TRANSCRIPTIONAL REGULATORY PROTEIN GABR"/>
    <property type="match status" value="1"/>
</dbReference>
<dbReference type="Pfam" id="PF00155">
    <property type="entry name" value="Aminotran_1_2"/>
    <property type="match status" value="1"/>
</dbReference>
<keyword evidence="4" id="KW-0238">DNA-binding</keyword>
<keyword evidence="3" id="KW-0805">Transcription regulation</keyword>
<keyword evidence="8" id="KW-1185">Reference proteome</keyword>
<keyword evidence="7" id="KW-0032">Aminotransferase</keyword>
<dbReference type="Proteomes" id="UP000581206">
    <property type="component" value="Unassembled WGS sequence"/>
</dbReference>
<dbReference type="GO" id="GO:0030170">
    <property type="term" value="F:pyridoxal phosphate binding"/>
    <property type="evidence" value="ECO:0007669"/>
    <property type="project" value="InterPro"/>
</dbReference>
<dbReference type="Pfam" id="PF00392">
    <property type="entry name" value="GntR"/>
    <property type="match status" value="1"/>
</dbReference>
<dbReference type="InterPro" id="IPR000524">
    <property type="entry name" value="Tscrpt_reg_HTH_GntR"/>
</dbReference>
<evidence type="ECO:0000259" key="6">
    <source>
        <dbReference type="PROSITE" id="PS50949"/>
    </source>
</evidence>
<dbReference type="GO" id="GO:0008483">
    <property type="term" value="F:transaminase activity"/>
    <property type="evidence" value="ECO:0007669"/>
    <property type="project" value="UniProtKB-KW"/>
</dbReference>
<accession>A0A7X6QZ45</accession>
<evidence type="ECO:0000256" key="3">
    <source>
        <dbReference type="ARBA" id="ARBA00023015"/>
    </source>
</evidence>
<dbReference type="GO" id="GO:0003700">
    <property type="term" value="F:DNA-binding transcription factor activity"/>
    <property type="evidence" value="ECO:0007669"/>
    <property type="project" value="InterPro"/>
</dbReference>
<dbReference type="SUPFAM" id="SSF46785">
    <property type="entry name" value="Winged helix' DNA-binding domain"/>
    <property type="match status" value="1"/>
</dbReference>
<dbReference type="EMBL" id="JAAXOX010000003">
    <property type="protein sequence ID" value="NKY22717.1"/>
    <property type="molecule type" value="Genomic_DNA"/>
</dbReference>
<reference evidence="7 8" key="1">
    <citation type="submission" date="2020-04" db="EMBL/GenBank/DDBJ databases">
        <title>MicrobeNet Type strains.</title>
        <authorList>
            <person name="Nicholson A.C."/>
        </authorList>
    </citation>
    <scope>NUCLEOTIDE SEQUENCE [LARGE SCALE GENOMIC DNA]</scope>
    <source>
        <strain evidence="7 8">ATCC BAA-788</strain>
    </source>
</reference>